<reference evidence="1 2" key="1">
    <citation type="submission" date="2019-09" db="EMBL/GenBank/DDBJ databases">
        <title>Genome sequence and assembly of Taibaiella sp.</title>
        <authorList>
            <person name="Chhetri G."/>
        </authorList>
    </citation>
    <scope>NUCLEOTIDE SEQUENCE [LARGE SCALE GENOMIC DNA]</scope>
    <source>
        <strain evidence="1 2">KVB11</strain>
    </source>
</reference>
<keyword evidence="2" id="KW-1185">Reference proteome</keyword>
<evidence type="ECO:0000313" key="2">
    <source>
        <dbReference type="Proteomes" id="UP000323632"/>
    </source>
</evidence>
<dbReference type="EMBL" id="VWSH01000001">
    <property type="protein sequence ID" value="KAA5537036.1"/>
    <property type="molecule type" value="Genomic_DNA"/>
</dbReference>
<gene>
    <name evidence="1" type="ORF">F0919_05015</name>
</gene>
<dbReference type="AlphaFoldDB" id="A0A5M6CPW3"/>
<sequence>MKLLLVKSNPIEGVTLLEIFEAQYSEDRKVYPVSVDGYYMMLEKSEVGWTKKGMAFLFPPEVIEYIIGLLENYELKGSIDESVI</sequence>
<organism evidence="1 2">
    <name type="scientific">Taibaiella lutea</name>
    <dbReference type="NCBI Taxonomy" id="2608001"/>
    <lineage>
        <taxon>Bacteria</taxon>
        <taxon>Pseudomonadati</taxon>
        <taxon>Bacteroidota</taxon>
        <taxon>Chitinophagia</taxon>
        <taxon>Chitinophagales</taxon>
        <taxon>Chitinophagaceae</taxon>
        <taxon>Taibaiella</taxon>
    </lineage>
</organism>
<protein>
    <submittedName>
        <fullName evidence="1">Uncharacterized protein</fullName>
    </submittedName>
</protein>
<evidence type="ECO:0000313" key="1">
    <source>
        <dbReference type="EMBL" id="KAA5537036.1"/>
    </source>
</evidence>
<dbReference type="Proteomes" id="UP000323632">
    <property type="component" value="Unassembled WGS sequence"/>
</dbReference>
<accession>A0A5M6CPW3</accession>
<comment type="caution">
    <text evidence="1">The sequence shown here is derived from an EMBL/GenBank/DDBJ whole genome shotgun (WGS) entry which is preliminary data.</text>
</comment>
<proteinExistence type="predicted"/>
<dbReference type="RefSeq" id="WP_150031612.1">
    <property type="nucleotide sequence ID" value="NZ_VWSH01000001.1"/>
</dbReference>
<name>A0A5M6CPW3_9BACT</name>